<proteinExistence type="predicted"/>
<gene>
    <name evidence="1" type="ORF">EG028_11395</name>
</gene>
<name>A0A3N4MBN4_9BACT</name>
<comment type="caution">
    <text evidence="1">The sequence shown here is derived from an EMBL/GenBank/DDBJ whole genome shotgun (WGS) entry which is preliminary data.</text>
</comment>
<dbReference type="EMBL" id="RMBX01000005">
    <property type="protein sequence ID" value="RPD41274.1"/>
    <property type="molecule type" value="Genomic_DNA"/>
</dbReference>
<accession>A0A3N4MBN4</accession>
<keyword evidence="2" id="KW-1185">Reference proteome</keyword>
<protein>
    <submittedName>
        <fullName evidence="1">Uncharacterized protein</fullName>
    </submittedName>
</protein>
<organism evidence="1 2">
    <name type="scientific">Chitinophaga barathri</name>
    <dbReference type="NCBI Taxonomy" id="1647451"/>
    <lineage>
        <taxon>Bacteria</taxon>
        <taxon>Pseudomonadati</taxon>
        <taxon>Bacteroidota</taxon>
        <taxon>Chitinophagia</taxon>
        <taxon>Chitinophagales</taxon>
        <taxon>Chitinophagaceae</taxon>
        <taxon>Chitinophaga</taxon>
    </lineage>
</organism>
<dbReference type="Proteomes" id="UP000279089">
    <property type="component" value="Unassembled WGS sequence"/>
</dbReference>
<dbReference type="AlphaFoldDB" id="A0A3N4MBN4"/>
<evidence type="ECO:0000313" key="1">
    <source>
        <dbReference type="EMBL" id="RPD41274.1"/>
    </source>
</evidence>
<reference evidence="2" key="1">
    <citation type="submission" date="2018-11" db="EMBL/GenBank/DDBJ databases">
        <title>Chitinophaga lutea sp.nov., isolate from arsenic contaminated soil.</title>
        <authorList>
            <person name="Zong Y."/>
        </authorList>
    </citation>
    <scope>NUCLEOTIDE SEQUENCE [LARGE SCALE GENOMIC DNA]</scope>
    <source>
        <strain evidence="2">YLT18</strain>
    </source>
</reference>
<evidence type="ECO:0000313" key="2">
    <source>
        <dbReference type="Proteomes" id="UP000279089"/>
    </source>
</evidence>
<sequence>MNIMNNTANRLDSISTAFRQLDDQFRKKVCEKCAWSEATYYRKRKEAGRLSPAESATMLTIARQLIGNLTKTVSK</sequence>